<name>A0ABD2Q873_9PLAT</name>
<gene>
    <name evidence="1" type="ORF">Ciccas_005606</name>
</gene>
<dbReference type="AlphaFoldDB" id="A0ABD2Q873"/>
<evidence type="ECO:0000313" key="2">
    <source>
        <dbReference type="Proteomes" id="UP001626550"/>
    </source>
</evidence>
<accession>A0ABD2Q873</accession>
<protein>
    <submittedName>
        <fullName evidence="1">Uncharacterized protein</fullName>
    </submittedName>
</protein>
<dbReference type="EMBL" id="JBJKFK010000671">
    <property type="protein sequence ID" value="KAL3315752.1"/>
    <property type="molecule type" value="Genomic_DNA"/>
</dbReference>
<comment type="caution">
    <text evidence="1">The sequence shown here is derived from an EMBL/GenBank/DDBJ whole genome shotgun (WGS) entry which is preliminary data.</text>
</comment>
<feature type="non-terminal residue" evidence="1">
    <location>
        <position position="1"/>
    </location>
</feature>
<proteinExistence type="predicted"/>
<sequence length="71" mass="7919">SSGNEALKTVQIANEPPITVASLVTNFFHNHSLIGSDLEITNALCILESWSIHKIWIKVMRNSCMRNPRNG</sequence>
<keyword evidence="2" id="KW-1185">Reference proteome</keyword>
<reference evidence="1 2" key="1">
    <citation type="submission" date="2024-11" db="EMBL/GenBank/DDBJ databases">
        <title>Adaptive evolution of stress response genes in parasites aligns with host niche diversity.</title>
        <authorList>
            <person name="Hahn C."/>
            <person name="Resl P."/>
        </authorList>
    </citation>
    <scope>NUCLEOTIDE SEQUENCE [LARGE SCALE GENOMIC DNA]</scope>
    <source>
        <strain evidence="1">EGGRZ-B1_66</strain>
        <tissue evidence="1">Body</tissue>
    </source>
</reference>
<organism evidence="1 2">
    <name type="scientific">Cichlidogyrus casuarinus</name>
    <dbReference type="NCBI Taxonomy" id="1844966"/>
    <lineage>
        <taxon>Eukaryota</taxon>
        <taxon>Metazoa</taxon>
        <taxon>Spiralia</taxon>
        <taxon>Lophotrochozoa</taxon>
        <taxon>Platyhelminthes</taxon>
        <taxon>Monogenea</taxon>
        <taxon>Monopisthocotylea</taxon>
        <taxon>Dactylogyridea</taxon>
        <taxon>Ancyrocephalidae</taxon>
        <taxon>Cichlidogyrus</taxon>
    </lineage>
</organism>
<evidence type="ECO:0000313" key="1">
    <source>
        <dbReference type="EMBL" id="KAL3315752.1"/>
    </source>
</evidence>
<dbReference type="Proteomes" id="UP001626550">
    <property type="component" value="Unassembled WGS sequence"/>
</dbReference>